<feature type="compositionally biased region" description="Basic and acidic residues" evidence="1">
    <location>
        <begin position="51"/>
        <end position="60"/>
    </location>
</feature>
<comment type="caution">
    <text evidence="2">The sequence shown here is derived from an EMBL/GenBank/DDBJ whole genome shotgun (WGS) entry which is preliminary data.</text>
</comment>
<accession>A0AAW2JGU8</accession>
<sequence length="121" mass="13758">MEVIRADLSDLQKLVESFSQLGIVELVNIQTNEVDSALPPPEGSTCSNEPSQDHPMKESEDFHTNATPIFVETRLRENLGRNPRRASENTPWTRTMLQPTSIWCGIKPGCYRLPKHREADR</sequence>
<evidence type="ECO:0000313" key="2">
    <source>
        <dbReference type="EMBL" id="KAL0293452.1"/>
    </source>
</evidence>
<proteinExistence type="predicted"/>
<name>A0AAW2JGU8_9LAMI</name>
<reference evidence="2" key="1">
    <citation type="submission" date="2020-06" db="EMBL/GenBank/DDBJ databases">
        <authorList>
            <person name="Li T."/>
            <person name="Hu X."/>
            <person name="Zhang T."/>
            <person name="Song X."/>
            <person name="Zhang H."/>
            <person name="Dai N."/>
            <person name="Sheng W."/>
            <person name="Hou X."/>
            <person name="Wei L."/>
        </authorList>
    </citation>
    <scope>NUCLEOTIDE SEQUENCE</scope>
    <source>
        <strain evidence="2">G01</strain>
        <tissue evidence="2">Leaf</tissue>
    </source>
</reference>
<organism evidence="2">
    <name type="scientific">Sesamum angustifolium</name>
    <dbReference type="NCBI Taxonomy" id="2727405"/>
    <lineage>
        <taxon>Eukaryota</taxon>
        <taxon>Viridiplantae</taxon>
        <taxon>Streptophyta</taxon>
        <taxon>Embryophyta</taxon>
        <taxon>Tracheophyta</taxon>
        <taxon>Spermatophyta</taxon>
        <taxon>Magnoliopsida</taxon>
        <taxon>eudicotyledons</taxon>
        <taxon>Gunneridae</taxon>
        <taxon>Pentapetalae</taxon>
        <taxon>asterids</taxon>
        <taxon>lamiids</taxon>
        <taxon>Lamiales</taxon>
        <taxon>Pedaliaceae</taxon>
        <taxon>Sesamum</taxon>
    </lineage>
</organism>
<protein>
    <submittedName>
        <fullName evidence="2">Uncharacterized protein</fullName>
    </submittedName>
</protein>
<feature type="region of interest" description="Disordered" evidence="1">
    <location>
        <begin position="34"/>
        <end position="60"/>
    </location>
</feature>
<evidence type="ECO:0000256" key="1">
    <source>
        <dbReference type="SAM" id="MobiDB-lite"/>
    </source>
</evidence>
<reference evidence="2" key="2">
    <citation type="journal article" date="2024" name="Plant">
        <title>Genomic evolution and insights into agronomic trait innovations of Sesamum species.</title>
        <authorList>
            <person name="Miao H."/>
            <person name="Wang L."/>
            <person name="Qu L."/>
            <person name="Liu H."/>
            <person name="Sun Y."/>
            <person name="Le M."/>
            <person name="Wang Q."/>
            <person name="Wei S."/>
            <person name="Zheng Y."/>
            <person name="Lin W."/>
            <person name="Duan Y."/>
            <person name="Cao H."/>
            <person name="Xiong S."/>
            <person name="Wang X."/>
            <person name="Wei L."/>
            <person name="Li C."/>
            <person name="Ma Q."/>
            <person name="Ju M."/>
            <person name="Zhao R."/>
            <person name="Li G."/>
            <person name="Mu C."/>
            <person name="Tian Q."/>
            <person name="Mei H."/>
            <person name="Zhang T."/>
            <person name="Gao T."/>
            <person name="Zhang H."/>
        </authorList>
    </citation>
    <scope>NUCLEOTIDE SEQUENCE</scope>
    <source>
        <strain evidence="2">G01</strain>
    </source>
</reference>
<dbReference type="AlphaFoldDB" id="A0AAW2JGU8"/>
<dbReference type="EMBL" id="JACGWK010001023">
    <property type="protein sequence ID" value="KAL0293452.1"/>
    <property type="molecule type" value="Genomic_DNA"/>
</dbReference>
<gene>
    <name evidence="2" type="ORF">Sangu_2524600</name>
</gene>